<dbReference type="Proteomes" id="UP000092462">
    <property type="component" value="Unassembled WGS sequence"/>
</dbReference>
<name>A0A1B0DI70_PHLPP</name>
<dbReference type="InterPro" id="IPR011009">
    <property type="entry name" value="Kinase-like_dom_sf"/>
</dbReference>
<evidence type="ECO:0000313" key="3">
    <source>
        <dbReference type="Proteomes" id="UP000092462"/>
    </source>
</evidence>
<feature type="domain" description="CHK kinase-like" evidence="1">
    <location>
        <begin position="134"/>
        <end position="287"/>
    </location>
</feature>
<dbReference type="Pfam" id="PF02958">
    <property type="entry name" value="EcKL"/>
    <property type="match status" value="2"/>
</dbReference>
<reference evidence="2" key="1">
    <citation type="submission" date="2022-08" db="UniProtKB">
        <authorList>
            <consortium name="EnsemblMetazoa"/>
        </authorList>
    </citation>
    <scope>IDENTIFICATION</scope>
    <source>
        <strain evidence="2">Israel</strain>
    </source>
</reference>
<dbReference type="PANTHER" id="PTHR11012:SF57">
    <property type="entry name" value="LD10016P"/>
    <property type="match status" value="1"/>
</dbReference>
<evidence type="ECO:0000313" key="2">
    <source>
        <dbReference type="EnsemblMetazoa" id="PPAI007854-PA"/>
    </source>
</evidence>
<dbReference type="VEuPathDB" id="VectorBase:PPAI007854"/>
<protein>
    <recommendedName>
        <fullName evidence="1">CHK kinase-like domain-containing protein</fullName>
    </recommendedName>
</protein>
<dbReference type="SMART" id="SM00587">
    <property type="entry name" value="CHK"/>
    <property type="match status" value="1"/>
</dbReference>
<dbReference type="AlphaFoldDB" id="A0A1B0DI70"/>
<sequence length="303" mass="34681">MSLSEHISLAFTEDKLKEILRKEGNYKLKGYQLVDGFSKKGDSYLSEVFRLRIDGEEPGCCSSTCLNFVVKGLPKNIGRRKTFRSAAFFKNEITFYEDIIPAFEDFQARRSPKKPFIEYPRCYSSFCDGNHDYVALDDLSKYGFVSADRQNGMDFEHCRLALESLGRLHALSLAMKDQEPENFAKLSQKSQSMVHSSQTISTITCLLVMEMAGHPTFLFKYDASSGDAGPKVPKEIRIIDFQLARCATLAIDISFFIYSCTTQKLREKHYDDLLKAYHSVVAGCLRTWVQSLKSFPIRHFRRK</sequence>
<dbReference type="PANTHER" id="PTHR11012">
    <property type="entry name" value="PROTEIN KINASE-LIKE DOMAIN-CONTAINING"/>
    <property type="match status" value="1"/>
</dbReference>
<proteinExistence type="predicted"/>
<dbReference type="EnsemblMetazoa" id="PPAI007854-RA">
    <property type="protein sequence ID" value="PPAI007854-PA"/>
    <property type="gene ID" value="PPAI007854"/>
</dbReference>
<dbReference type="InterPro" id="IPR004119">
    <property type="entry name" value="EcKL"/>
</dbReference>
<dbReference type="InterPro" id="IPR015897">
    <property type="entry name" value="CHK_kinase-like"/>
</dbReference>
<accession>A0A1B0DI70</accession>
<dbReference type="EMBL" id="AJVK01062091">
    <property type="status" value="NOT_ANNOTATED_CDS"/>
    <property type="molecule type" value="Genomic_DNA"/>
</dbReference>
<organism evidence="2 3">
    <name type="scientific">Phlebotomus papatasi</name>
    <name type="common">Sandfly</name>
    <dbReference type="NCBI Taxonomy" id="29031"/>
    <lineage>
        <taxon>Eukaryota</taxon>
        <taxon>Metazoa</taxon>
        <taxon>Ecdysozoa</taxon>
        <taxon>Arthropoda</taxon>
        <taxon>Hexapoda</taxon>
        <taxon>Insecta</taxon>
        <taxon>Pterygota</taxon>
        <taxon>Neoptera</taxon>
        <taxon>Endopterygota</taxon>
        <taxon>Diptera</taxon>
        <taxon>Nematocera</taxon>
        <taxon>Psychodoidea</taxon>
        <taxon>Psychodidae</taxon>
        <taxon>Phlebotomus</taxon>
        <taxon>Phlebotomus</taxon>
    </lineage>
</organism>
<dbReference type="SUPFAM" id="SSF56112">
    <property type="entry name" value="Protein kinase-like (PK-like)"/>
    <property type="match status" value="1"/>
</dbReference>
<keyword evidence="3" id="KW-1185">Reference proteome</keyword>
<evidence type="ECO:0000259" key="1">
    <source>
        <dbReference type="SMART" id="SM00587"/>
    </source>
</evidence>
<dbReference type="VEuPathDB" id="VectorBase:PPAPM1_010543"/>